<reference evidence="2 3" key="1">
    <citation type="submission" date="2024-11" db="EMBL/GenBank/DDBJ databases">
        <authorList>
            <person name="Heng Y.C."/>
            <person name="Lim A.C.H."/>
            <person name="Lee J.K.Y."/>
            <person name="Kittelmann S."/>
        </authorList>
    </citation>
    <scope>NUCLEOTIDE SEQUENCE [LARGE SCALE GENOMIC DNA]</scope>
    <source>
        <strain evidence="2 3">WILCCON 0269</strain>
    </source>
</reference>
<evidence type="ECO:0000259" key="1">
    <source>
        <dbReference type="PROSITE" id="PS50943"/>
    </source>
</evidence>
<dbReference type="SUPFAM" id="SSF47413">
    <property type="entry name" value="lambda repressor-like DNA-binding domains"/>
    <property type="match status" value="1"/>
</dbReference>
<protein>
    <submittedName>
        <fullName evidence="2">Helix-turn-helix transcriptional regulator</fullName>
    </submittedName>
</protein>
<dbReference type="Pfam" id="PF01381">
    <property type="entry name" value="HTH_3"/>
    <property type="match status" value="1"/>
</dbReference>
<evidence type="ECO:0000313" key="2">
    <source>
        <dbReference type="EMBL" id="MFL0194960.1"/>
    </source>
</evidence>
<evidence type="ECO:0000313" key="3">
    <source>
        <dbReference type="Proteomes" id="UP001623660"/>
    </source>
</evidence>
<keyword evidence="3" id="KW-1185">Reference proteome</keyword>
<proteinExistence type="predicted"/>
<accession>A0ABW8SG65</accession>
<organism evidence="2 3">
    <name type="scientific">Candidatus Clostridium eludens</name>
    <dbReference type="NCBI Taxonomy" id="3381663"/>
    <lineage>
        <taxon>Bacteria</taxon>
        <taxon>Bacillati</taxon>
        <taxon>Bacillota</taxon>
        <taxon>Clostridia</taxon>
        <taxon>Eubacteriales</taxon>
        <taxon>Clostridiaceae</taxon>
        <taxon>Clostridium</taxon>
    </lineage>
</organism>
<comment type="caution">
    <text evidence="2">The sequence shown here is derived from an EMBL/GenBank/DDBJ whole genome shotgun (WGS) entry which is preliminary data.</text>
</comment>
<dbReference type="PROSITE" id="PS50943">
    <property type="entry name" value="HTH_CROC1"/>
    <property type="match status" value="1"/>
</dbReference>
<dbReference type="RefSeq" id="WP_406791077.1">
    <property type="nucleotide sequence ID" value="NZ_JBJHZX010000005.1"/>
</dbReference>
<dbReference type="InterPro" id="IPR001387">
    <property type="entry name" value="Cro/C1-type_HTH"/>
</dbReference>
<gene>
    <name evidence="2" type="ORF">ACJDU8_05130</name>
</gene>
<dbReference type="Proteomes" id="UP001623660">
    <property type="component" value="Unassembled WGS sequence"/>
</dbReference>
<dbReference type="Gene3D" id="1.10.260.40">
    <property type="entry name" value="lambda repressor-like DNA-binding domains"/>
    <property type="match status" value="1"/>
</dbReference>
<sequence>MKNRLKEIRMREYMMNPKEFARLIEVNPKTYYAWENGTSVPSMKEGLRAAKKLSKNLDEIWYLE</sequence>
<dbReference type="InterPro" id="IPR010982">
    <property type="entry name" value="Lambda_DNA-bd_dom_sf"/>
</dbReference>
<dbReference type="SMART" id="SM00530">
    <property type="entry name" value="HTH_XRE"/>
    <property type="match status" value="1"/>
</dbReference>
<name>A0ABW8SG65_9CLOT</name>
<dbReference type="CDD" id="cd00093">
    <property type="entry name" value="HTH_XRE"/>
    <property type="match status" value="1"/>
</dbReference>
<dbReference type="EMBL" id="JBJHZX010000005">
    <property type="protein sequence ID" value="MFL0194960.1"/>
    <property type="molecule type" value="Genomic_DNA"/>
</dbReference>
<feature type="domain" description="HTH cro/C1-type" evidence="1">
    <location>
        <begin position="5"/>
        <end position="60"/>
    </location>
</feature>